<comment type="caution">
    <text evidence="4">The sequence shown here is derived from an EMBL/GenBank/DDBJ whole genome shotgun (WGS) entry which is preliminary data.</text>
</comment>
<keyword evidence="2" id="KW-0812">Transmembrane</keyword>
<evidence type="ECO:0000313" key="4">
    <source>
        <dbReference type="EMBL" id="HDX31192.1"/>
    </source>
</evidence>
<feature type="transmembrane region" description="Helical" evidence="2">
    <location>
        <begin position="68"/>
        <end position="87"/>
    </location>
</feature>
<gene>
    <name evidence="4" type="ORF">ENQ20_06810</name>
</gene>
<feature type="transmembrane region" description="Helical" evidence="2">
    <location>
        <begin position="37"/>
        <end position="56"/>
    </location>
</feature>
<dbReference type="SUPFAM" id="SSF103481">
    <property type="entry name" value="Multidrug resistance efflux transporter EmrE"/>
    <property type="match status" value="1"/>
</dbReference>
<protein>
    <submittedName>
        <fullName evidence="4">EamA family transporter</fullName>
    </submittedName>
</protein>
<evidence type="ECO:0000256" key="2">
    <source>
        <dbReference type="SAM" id="Phobius"/>
    </source>
</evidence>
<comment type="similarity">
    <text evidence="1">Belongs to the EamA transporter family.</text>
</comment>
<accession>A0A7C1FES1</accession>
<dbReference type="EMBL" id="DSMG01000077">
    <property type="protein sequence ID" value="HDX31192.1"/>
    <property type="molecule type" value="Genomic_DNA"/>
</dbReference>
<dbReference type="Pfam" id="PF00892">
    <property type="entry name" value="EamA"/>
    <property type="match status" value="1"/>
</dbReference>
<feature type="transmembrane region" description="Helical" evidence="2">
    <location>
        <begin position="99"/>
        <end position="119"/>
    </location>
</feature>
<dbReference type="InterPro" id="IPR037185">
    <property type="entry name" value="EmrE-like"/>
</dbReference>
<dbReference type="PANTHER" id="PTHR22911">
    <property type="entry name" value="ACYL-MALONYL CONDENSING ENZYME-RELATED"/>
    <property type="match status" value="1"/>
</dbReference>
<dbReference type="PANTHER" id="PTHR22911:SF137">
    <property type="entry name" value="SOLUTE CARRIER FAMILY 35 MEMBER G2-RELATED"/>
    <property type="match status" value="1"/>
</dbReference>
<feature type="domain" description="EamA" evidence="3">
    <location>
        <begin position="7"/>
        <end position="142"/>
    </location>
</feature>
<reference evidence="4" key="1">
    <citation type="journal article" date="2020" name="mSystems">
        <title>Genome- and Community-Level Interaction Insights into Carbon Utilization and Element Cycling Functions of Hydrothermarchaeota in Hydrothermal Sediment.</title>
        <authorList>
            <person name="Zhou Z."/>
            <person name="Liu Y."/>
            <person name="Xu W."/>
            <person name="Pan J."/>
            <person name="Luo Z.H."/>
            <person name="Li M."/>
        </authorList>
    </citation>
    <scope>NUCLEOTIDE SEQUENCE [LARGE SCALE GENOMIC DNA]</scope>
    <source>
        <strain evidence="4">SpSt-289</strain>
    </source>
</reference>
<evidence type="ECO:0000256" key="1">
    <source>
        <dbReference type="ARBA" id="ARBA00007362"/>
    </source>
</evidence>
<keyword evidence="2" id="KW-1133">Transmembrane helix</keyword>
<dbReference type="InterPro" id="IPR000620">
    <property type="entry name" value="EamA_dom"/>
</dbReference>
<proteinExistence type="inferred from homology"/>
<organism evidence="4">
    <name type="scientific">Caldilinea aerophila</name>
    <dbReference type="NCBI Taxonomy" id="133453"/>
    <lineage>
        <taxon>Bacteria</taxon>
        <taxon>Bacillati</taxon>
        <taxon>Chloroflexota</taxon>
        <taxon>Caldilineae</taxon>
        <taxon>Caldilineales</taxon>
        <taxon>Caldilineaceae</taxon>
        <taxon>Caldilinea</taxon>
    </lineage>
</organism>
<dbReference type="Gene3D" id="1.10.3730.20">
    <property type="match status" value="1"/>
</dbReference>
<feature type="transmembrane region" description="Helical" evidence="2">
    <location>
        <begin position="6"/>
        <end position="25"/>
    </location>
</feature>
<keyword evidence="2" id="KW-0472">Membrane</keyword>
<sequence length="143" mass="15116">MLDSRNLWFFLAFLSASFAALTTILAKLGVQGVSSNLATAVRTVVILLIAWGWVAATGEIRQLGEVNSTTLLFLVLSGIATGLSWLFYFRALQNGPTAVVAAIDKSSLALVLILSALVLHETLTWKTAIGIACVLAGILIATL</sequence>
<name>A0A7C1FES1_9CHLR</name>
<evidence type="ECO:0000259" key="3">
    <source>
        <dbReference type="Pfam" id="PF00892"/>
    </source>
</evidence>
<dbReference type="GO" id="GO:0016020">
    <property type="term" value="C:membrane"/>
    <property type="evidence" value="ECO:0007669"/>
    <property type="project" value="InterPro"/>
</dbReference>
<dbReference type="AlphaFoldDB" id="A0A7C1FES1"/>